<gene>
    <name evidence="1" type="ORF">BQ8482_960010</name>
</gene>
<dbReference type="AlphaFoldDB" id="A0A2P9AY09"/>
<evidence type="ECO:0000313" key="2">
    <source>
        <dbReference type="Proteomes" id="UP000245698"/>
    </source>
</evidence>
<organism evidence="1 2">
    <name type="scientific">Mesorhizobium delmotii</name>
    <dbReference type="NCBI Taxonomy" id="1631247"/>
    <lineage>
        <taxon>Bacteria</taxon>
        <taxon>Pseudomonadati</taxon>
        <taxon>Pseudomonadota</taxon>
        <taxon>Alphaproteobacteria</taxon>
        <taxon>Hyphomicrobiales</taxon>
        <taxon>Phyllobacteriaceae</taxon>
        <taxon>Mesorhizobium</taxon>
    </lineage>
</organism>
<protein>
    <submittedName>
        <fullName evidence="1">Uncharacterized protein</fullName>
    </submittedName>
</protein>
<name>A0A2P9AY09_9HYPH</name>
<accession>A0A2P9AY09</accession>
<sequence length="84" mass="9002">MVLRGIGRLDIGQAATGGIGIVFLAIILDRLGVLGGLPPLSRCLALWPCLLDTRLRKELPGKGATVRPLYDGNAEELFEAYVVK</sequence>
<evidence type="ECO:0000313" key="1">
    <source>
        <dbReference type="EMBL" id="SJM36043.1"/>
    </source>
</evidence>
<proteinExistence type="predicted"/>
<keyword evidence="2" id="KW-1185">Reference proteome</keyword>
<dbReference type="Proteomes" id="UP000245698">
    <property type="component" value="Unassembled WGS sequence"/>
</dbReference>
<reference evidence="2" key="1">
    <citation type="submission" date="2016-12" db="EMBL/GenBank/DDBJ databases">
        <authorList>
            <person name="Brunel B."/>
        </authorList>
    </citation>
    <scope>NUCLEOTIDE SEQUENCE [LARGE SCALE GENOMIC DNA]</scope>
</reference>
<dbReference type="EMBL" id="FUIG01000110">
    <property type="protein sequence ID" value="SJM36043.1"/>
    <property type="molecule type" value="Genomic_DNA"/>
</dbReference>